<proteinExistence type="predicted"/>
<dbReference type="Gene3D" id="3.90.190.10">
    <property type="entry name" value="Protein tyrosine phosphatase superfamily"/>
    <property type="match status" value="1"/>
</dbReference>
<feature type="signal peptide" evidence="1">
    <location>
        <begin position="1"/>
        <end position="23"/>
    </location>
</feature>
<reference evidence="3" key="1">
    <citation type="submission" date="2020-11" db="EMBL/GenBank/DDBJ databases">
        <authorList>
            <person name="Tran Van P."/>
        </authorList>
    </citation>
    <scope>NUCLEOTIDE SEQUENCE</scope>
</reference>
<dbReference type="AlphaFoldDB" id="A0A7R9PRJ9"/>
<evidence type="ECO:0000313" key="3">
    <source>
        <dbReference type="EMBL" id="CAD7607999.1"/>
    </source>
</evidence>
<accession>A0A7R9PRJ9</accession>
<dbReference type="PANTHER" id="PTHR23339">
    <property type="entry name" value="TYROSINE SPECIFIC PROTEIN PHOSPHATASE AND DUAL SPECIFICITY PROTEIN PHOSPHATASE"/>
    <property type="match status" value="1"/>
</dbReference>
<dbReference type="SUPFAM" id="SSF52799">
    <property type="entry name" value="(Phosphotyrosine protein) phosphatases II"/>
    <property type="match status" value="1"/>
</dbReference>
<keyword evidence="1" id="KW-0732">Signal</keyword>
<dbReference type="EMBL" id="OE845671">
    <property type="protein sequence ID" value="CAD7607999.1"/>
    <property type="molecule type" value="Genomic_DNA"/>
</dbReference>
<dbReference type="PROSITE" id="PS50056">
    <property type="entry name" value="TYR_PHOSPHATASE_2"/>
    <property type="match status" value="1"/>
</dbReference>
<sequence length="136" mass="14860">MAGLGRTGVLIACYLIYSLRVHANDAIRFVRLKRPNSVQTRGQILCMAAIEKVACDRGLEIVAILEPDSAKGKVNFGGGKVLYVGDGEEKIWTAILVMDIGIDLIMVTGLLDSKSVVVEFVPPLDTVLVRSYFMFN</sequence>
<protein>
    <recommendedName>
        <fullName evidence="2">Tyrosine specific protein phosphatases domain-containing protein</fullName>
    </recommendedName>
</protein>
<dbReference type="InterPro" id="IPR000387">
    <property type="entry name" value="Tyr_Pase_dom"/>
</dbReference>
<dbReference type="InterPro" id="IPR050561">
    <property type="entry name" value="PTP"/>
</dbReference>
<evidence type="ECO:0000259" key="2">
    <source>
        <dbReference type="PROSITE" id="PS50056"/>
    </source>
</evidence>
<gene>
    <name evidence="3" type="ORF">TGEB3V08_LOCUS10288</name>
</gene>
<dbReference type="InterPro" id="IPR029021">
    <property type="entry name" value="Prot-tyrosine_phosphatase-like"/>
</dbReference>
<feature type="domain" description="Tyrosine specific protein phosphatases" evidence="2">
    <location>
        <begin position="1"/>
        <end position="45"/>
    </location>
</feature>
<evidence type="ECO:0000256" key="1">
    <source>
        <dbReference type="SAM" id="SignalP"/>
    </source>
</evidence>
<organism evidence="3">
    <name type="scientific">Timema genevievae</name>
    <name type="common">Walking stick</name>
    <dbReference type="NCBI Taxonomy" id="629358"/>
    <lineage>
        <taxon>Eukaryota</taxon>
        <taxon>Metazoa</taxon>
        <taxon>Ecdysozoa</taxon>
        <taxon>Arthropoda</taxon>
        <taxon>Hexapoda</taxon>
        <taxon>Insecta</taxon>
        <taxon>Pterygota</taxon>
        <taxon>Neoptera</taxon>
        <taxon>Polyneoptera</taxon>
        <taxon>Phasmatodea</taxon>
        <taxon>Timematodea</taxon>
        <taxon>Timematoidea</taxon>
        <taxon>Timematidae</taxon>
        <taxon>Timema</taxon>
    </lineage>
</organism>
<feature type="chain" id="PRO_5031009137" description="Tyrosine specific protein phosphatases domain-containing protein" evidence="1">
    <location>
        <begin position="24"/>
        <end position="136"/>
    </location>
</feature>
<name>A0A7R9PRJ9_TIMGE</name>